<dbReference type="AlphaFoldDB" id="A0A6C0DUC8"/>
<name>A0A6C0DUC8_9ZZZZ</name>
<organism evidence="2">
    <name type="scientific">viral metagenome</name>
    <dbReference type="NCBI Taxonomy" id="1070528"/>
    <lineage>
        <taxon>unclassified sequences</taxon>
        <taxon>metagenomes</taxon>
        <taxon>organismal metagenomes</taxon>
    </lineage>
</organism>
<dbReference type="EMBL" id="MN739677">
    <property type="protein sequence ID" value="QHT20078.1"/>
    <property type="molecule type" value="Genomic_DNA"/>
</dbReference>
<reference evidence="2" key="1">
    <citation type="journal article" date="2020" name="Nature">
        <title>Giant virus diversity and host interactions through global metagenomics.</title>
        <authorList>
            <person name="Schulz F."/>
            <person name="Roux S."/>
            <person name="Paez-Espino D."/>
            <person name="Jungbluth S."/>
            <person name="Walsh D.A."/>
            <person name="Denef V.J."/>
            <person name="McMahon K.D."/>
            <person name="Konstantinidis K.T."/>
            <person name="Eloe-Fadrosh E.A."/>
            <person name="Kyrpides N.C."/>
            <person name="Woyke T."/>
        </authorList>
    </citation>
    <scope>NUCLEOTIDE SEQUENCE</scope>
    <source>
        <strain evidence="2">GVMAG-M-3300023174-60</strain>
    </source>
</reference>
<proteinExistence type="predicted"/>
<protein>
    <submittedName>
        <fullName evidence="2">Uncharacterized protein</fullName>
    </submittedName>
</protein>
<sequence>MAADLEKAWREYKEKNNLPQDLPIQQANPPFDEQHPLWGLQVLINGGQPTPEHFERAWRALHNVDGLPVPPLLPGHHPLRELYIRSQWRIQHPDGVMQAGRRRRNRQSRRRTRNRQSHRRSRRQSRHNRH</sequence>
<feature type="compositionally biased region" description="Basic residues" evidence="1">
    <location>
        <begin position="100"/>
        <end position="130"/>
    </location>
</feature>
<feature type="region of interest" description="Disordered" evidence="1">
    <location>
        <begin position="93"/>
        <end position="130"/>
    </location>
</feature>
<accession>A0A6C0DUC8</accession>
<evidence type="ECO:0000313" key="2">
    <source>
        <dbReference type="EMBL" id="QHT20078.1"/>
    </source>
</evidence>
<evidence type="ECO:0000256" key="1">
    <source>
        <dbReference type="SAM" id="MobiDB-lite"/>
    </source>
</evidence>